<protein>
    <submittedName>
        <fullName evidence="1">Uncharacterized protein</fullName>
    </submittedName>
</protein>
<gene>
    <name evidence="1" type="ORF">LX15_003004</name>
</gene>
<comment type="caution">
    <text evidence="1">The sequence shown here is derived from an EMBL/GenBank/DDBJ whole genome shotgun (WGS) entry which is preliminary data.</text>
</comment>
<dbReference type="RefSeq" id="WP_253670202.1">
    <property type="nucleotide sequence ID" value="NZ_JAMTCP010000015.1"/>
</dbReference>
<organism evidence="1 2">
    <name type="scientific">Streptoalloteichus tenebrarius (strain ATCC 17920 / DSM 40477 / JCM 4838 / CBS 697.72 / NBRC 16177 / NCIMB 11028 / NRRL B-12390 / A12253. 1 / ISP 5477)</name>
    <name type="common">Streptomyces tenebrarius</name>
    <dbReference type="NCBI Taxonomy" id="1933"/>
    <lineage>
        <taxon>Bacteria</taxon>
        <taxon>Bacillati</taxon>
        <taxon>Actinomycetota</taxon>
        <taxon>Actinomycetes</taxon>
        <taxon>Pseudonocardiales</taxon>
        <taxon>Pseudonocardiaceae</taxon>
        <taxon>Streptoalloteichus</taxon>
    </lineage>
</organism>
<dbReference type="Proteomes" id="UP001205311">
    <property type="component" value="Unassembled WGS sequence"/>
</dbReference>
<reference evidence="1 2" key="1">
    <citation type="submission" date="2022-06" db="EMBL/GenBank/DDBJ databases">
        <title>Genomic Encyclopedia of Archaeal and Bacterial Type Strains, Phase II (KMG-II): from individual species to whole genera.</title>
        <authorList>
            <person name="Goeker M."/>
        </authorList>
    </citation>
    <scope>NUCLEOTIDE SEQUENCE [LARGE SCALE GENOMIC DNA]</scope>
    <source>
        <strain evidence="1 2">DSM 40477</strain>
    </source>
</reference>
<proteinExistence type="predicted"/>
<evidence type="ECO:0000313" key="2">
    <source>
        <dbReference type="Proteomes" id="UP001205311"/>
    </source>
</evidence>
<name>A0ABT1HUV3_STRSD</name>
<keyword evidence="2" id="KW-1185">Reference proteome</keyword>
<dbReference type="EMBL" id="JAMTCP010000015">
    <property type="protein sequence ID" value="MCP2259303.1"/>
    <property type="molecule type" value="Genomic_DNA"/>
</dbReference>
<sequence>MGGDDRGRNIPSELRQVHVRTDGVAKVAGNISGILVETRTLVDRLDATRVPAEAFAGIGGVLAAVNQRLHDEITRTLVQMCSVWQAVNELTEDDAVHYRRNDAGISDAITRLGRSSVRPGEWGLFRRG</sequence>
<accession>A0ABT1HUV3</accession>
<evidence type="ECO:0000313" key="1">
    <source>
        <dbReference type="EMBL" id="MCP2259303.1"/>
    </source>
</evidence>